<reference evidence="1 2" key="1">
    <citation type="submission" date="2012-09" db="EMBL/GenBank/DDBJ databases">
        <title>Genome Sequence of alkane-degrading Bacterium Alcanivorax sp. 6-D-6.</title>
        <authorList>
            <person name="Lai Q."/>
            <person name="Shao Z."/>
        </authorList>
    </citation>
    <scope>NUCLEOTIDE SEQUENCE [LARGE SCALE GENOMIC DNA]</scope>
    <source>
        <strain evidence="1 2">6-D-6</strain>
    </source>
</reference>
<proteinExistence type="predicted"/>
<dbReference type="Proteomes" id="UP000771797">
    <property type="component" value="Unassembled WGS sequence"/>
</dbReference>
<name>A0ABQ6YAR5_9GAMM</name>
<keyword evidence="2" id="KW-1185">Reference proteome</keyword>
<comment type="caution">
    <text evidence="1">The sequence shown here is derived from an EMBL/GenBank/DDBJ whole genome shotgun (WGS) entry which is preliminary data.</text>
</comment>
<accession>A0ABQ6YAR5</accession>
<sequence>MKRFGQPVMAVDHGGGIKGQVVLVPFVNAAGDIVAFVVNGIELVRLRFWPAGASHVWGDQGDVVIVGVLGLQEVFGKVVDIIEDFEGA</sequence>
<protein>
    <submittedName>
        <fullName evidence="1">Uncharacterized protein</fullName>
    </submittedName>
</protein>
<dbReference type="EMBL" id="AQPF01000005">
    <property type="protein sequence ID" value="KAF0807025.1"/>
    <property type="molecule type" value="Genomic_DNA"/>
</dbReference>
<organism evidence="1 2">
    <name type="scientific">Alcanivorax xiamenensis</name>
    <dbReference type="NCBI Taxonomy" id="1177156"/>
    <lineage>
        <taxon>Bacteria</taxon>
        <taxon>Pseudomonadati</taxon>
        <taxon>Pseudomonadota</taxon>
        <taxon>Gammaproteobacteria</taxon>
        <taxon>Oceanospirillales</taxon>
        <taxon>Alcanivoracaceae</taxon>
        <taxon>Alcanivorax</taxon>
    </lineage>
</organism>
<evidence type="ECO:0000313" key="1">
    <source>
        <dbReference type="EMBL" id="KAF0807025.1"/>
    </source>
</evidence>
<gene>
    <name evidence="1" type="ORF">A6D6_01024</name>
</gene>
<evidence type="ECO:0000313" key="2">
    <source>
        <dbReference type="Proteomes" id="UP000771797"/>
    </source>
</evidence>